<organism evidence="1 2">
    <name type="scientific">Glossina brevipalpis</name>
    <dbReference type="NCBI Taxonomy" id="37001"/>
    <lineage>
        <taxon>Eukaryota</taxon>
        <taxon>Metazoa</taxon>
        <taxon>Ecdysozoa</taxon>
        <taxon>Arthropoda</taxon>
        <taxon>Hexapoda</taxon>
        <taxon>Insecta</taxon>
        <taxon>Pterygota</taxon>
        <taxon>Neoptera</taxon>
        <taxon>Endopterygota</taxon>
        <taxon>Diptera</taxon>
        <taxon>Brachycera</taxon>
        <taxon>Muscomorpha</taxon>
        <taxon>Hippoboscoidea</taxon>
        <taxon>Glossinidae</taxon>
        <taxon>Glossina</taxon>
    </lineage>
</organism>
<evidence type="ECO:0000313" key="1">
    <source>
        <dbReference type="EnsemblMetazoa" id="GBRI037134-PA"/>
    </source>
</evidence>
<sequence length="162" mass="18465">MLETIIIENRESLKRYHLTHNISAAASSSVNDDDDDDVDEKTKLNRRLPIANYIYNKTHVASNVERKSLLFLVQSAVMHCVSRQILNSVCRQHVASNIGTDFLRRYHSSVGLKNKQLIDNNISITSTELQPQPQPQSQLFDQRVATFIEETTTYKPAIIIIV</sequence>
<keyword evidence="2" id="KW-1185">Reference proteome</keyword>
<protein>
    <submittedName>
        <fullName evidence="1">Uncharacterized protein</fullName>
    </submittedName>
</protein>
<reference evidence="1" key="2">
    <citation type="submission" date="2020-05" db="UniProtKB">
        <authorList>
            <consortium name="EnsemblMetazoa"/>
        </authorList>
    </citation>
    <scope>IDENTIFICATION</scope>
    <source>
        <strain evidence="1">IAEA</strain>
    </source>
</reference>
<name>A0A1A9WYB9_9MUSC</name>
<dbReference type="AlphaFoldDB" id="A0A1A9WYB9"/>
<evidence type="ECO:0000313" key="2">
    <source>
        <dbReference type="Proteomes" id="UP000091820"/>
    </source>
</evidence>
<proteinExistence type="predicted"/>
<reference evidence="2" key="1">
    <citation type="submission" date="2014-03" db="EMBL/GenBank/DDBJ databases">
        <authorList>
            <person name="Aksoy S."/>
            <person name="Warren W."/>
            <person name="Wilson R.K."/>
        </authorList>
    </citation>
    <scope>NUCLEOTIDE SEQUENCE [LARGE SCALE GENOMIC DNA]</scope>
    <source>
        <strain evidence="2">IAEA</strain>
    </source>
</reference>
<accession>A0A1A9WYB9</accession>
<dbReference type="EnsemblMetazoa" id="GBRI037134-RA">
    <property type="protein sequence ID" value="GBRI037134-PA"/>
    <property type="gene ID" value="GBRI037134"/>
</dbReference>
<dbReference type="VEuPathDB" id="VectorBase:GBRI037134"/>
<dbReference type="Proteomes" id="UP000091820">
    <property type="component" value="Unassembled WGS sequence"/>
</dbReference>